<feature type="non-terminal residue" evidence="4">
    <location>
        <position position="152"/>
    </location>
</feature>
<feature type="domain" description="SH3" evidence="3">
    <location>
        <begin position="1"/>
        <end position="60"/>
    </location>
</feature>
<evidence type="ECO:0000313" key="5">
    <source>
        <dbReference type="Proteomes" id="UP000654075"/>
    </source>
</evidence>
<dbReference type="AlphaFoldDB" id="A0A813FW66"/>
<protein>
    <recommendedName>
        <fullName evidence="3">SH3 domain-containing protein</fullName>
    </recommendedName>
</protein>
<proteinExistence type="predicted"/>
<dbReference type="OMA" id="DCIPELM"/>
<organism evidence="4 5">
    <name type="scientific">Polarella glacialis</name>
    <name type="common">Dinoflagellate</name>
    <dbReference type="NCBI Taxonomy" id="89957"/>
    <lineage>
        <taxon>Eukaryota</taxon>
        <taxon>Sar</taxon>
        <taxon>Alveolata</taxon>
        <taxon>Dinophyceae</taxon>
        <taxon>Suessiales</taxon>
        <taxon>Suessiaceae</taxon>
        <taxon>Polarella</taxon>
    </lineage>
</organism>
<dbReference type="SMART" id="SM00326">
    <property type="entry name" value="SH3"/>
    <property type="match status" value="1"/>
</dbReference>
<evidence type="ECO:0000259" key="3">
    <source>
        <dbReference type="PROSITE" id="PS50002"/>
    </source>
</evidence>
<comment type="caution">
    <text evidence="4">The sequence shown here is derived from an EMBL/GenBank/DDBJ whole genome shotgun (WGS) entry which is preliminary data.</text>
</comment>
<keyword evidence="5" id="KW-1185">Reference proteome</keyword>
<dbReference type="Gene3D" id="2.30.30.40">
    <property type="entry name" value="SH3 Domains"/>
    <property type="match status" value="1"/>
</dbReference>
<dbReference type="SUPFAM" id="SSF50044">
    <property type="entry name" value="SH3-domain"/>
    <property type="match status" value="1"/>
</dbReference>
<keyword evidence="1 2" id="KW-0728">SH3 domain</keyword>
<gene>
    <name evidence="4" type="ORF">PGLA1383_LOCUS34215</name>
</gene>
<evidence type="ECO:0000313" key="4">
    <source>
        <dbReference type="EMBL" id="CAE8616532.1"/>
    </source>
</evidence>
<accession>A0A813FW66</accession>
<dbReference type="Pfam" id="PF00018">
    <property type="entry name" value="SH3_1"/>
    <property type="match status" value="1"/>
</dbReference>
<name>A0A813FW66_POLGL</name>
<dbReference type="CDD" id="cd00174">
    <property type="entry name" value="SH3"/>
    <property type="match status" value="1"/>
</dbReference>
<dbReference type="InterPro" id="IPR001452">
    <property type="entry name" value="SH3_domain"/>
</dbReference>
<dbReference type="PROSITE" id="PS50002">
    <property type="entry name" value="SH3"/>
    <property type="match status" value="1"/>
</dbReference>
<dbReference type="OrthoDB" id="10255128at2759"/>
<evidence type="ECO:0000256" key="2">
    <source>
        <dbReference type="PROSITE-ProRule" id="PRU00192"/>
    </source>
</evidence>
<dbReference type="Proteomes" id="UP000654075">
    <property type="component" value="Unassembled WGS sequence"/>
</dbReference>
<reference evidence="4" key="1">
    <citation type="submission" date="2021-02" db="EMBL/GenBank/DDBJ databases">
        <authorList>
            <person name="Dougan E. K."/>
            <person name="Rhodes N."/>
            <person name="Thang M."/>
            <person name="Chan C."/>
        </authorList>
    </citation>
    <scope>NUCLEOTIDE SEQUENCE</scope>
</reference>
<evidence type="ECO:0000256" key="1">
    <source>
        <dbReference type="ARBA" id="ARBA00022443"/>
    </source>
</evidence>
<feature type="non-terminal residue" evidence="4">
    <location>
        <position position="1"/>
    </location>
</feature>
<sequence length="152" mass="16406">GFALSDFDGSSYGPEFLSMKAGEEITRLSKEDDGGWSFGLRHSDSVRGWFPTEYVSVAAVASQKAPARQVIQETELDPEEDRGQDVFLALLAEEPAPDSQKSKLEERHVATLCKVLQAAGGRALLGNLSAAVLALGIMHGPHQHVYKDVIAL</sequence>
<dbReference type="InterPro" id="IPR036028">
    <property type="entry name" value="SH3-like_dom_sf"/>
</dbReference>
<dbReference type="EMBL" id="CAJNNV010025895">
    <property type="protein sequence ID" value="CAE8616532.1"/>
    <property type="molecule type" value="Genomic_DNA"/>
</dbReference>